<proteinExistence type="predicted"/>
<sequence length="93" mass="11129">MDKKKAIKEIKEHSLYSREIYEMNKEEIGKALDDYDFLKESYLDNHPRARLIRIVVSEEHNLPLAMEFHRKDDSFKGFTIAIGKPYVKRNKEE</sequence>
<dbReference type="KEGG" id="pyc:TQ32_06255"/>
<dbReference type="PATRIC" id="fig|1609559.3.peg.1310"/>
<dbReference type="AlphaFoldDB" id="A0A127B9U0"/>
<evidence type="ECO:0000313" key="1">
    <source>
        <dbReference type="EMBL" id="AMM54122.1"/>
    </source>
</evidence>
<dbReference type="GeneID" id="28491420"/>
<name>A0A127B9U0_9EURY</name>
<dbReference type="RefSeq" id="WP_068322380.1">
    <property type="nucleotide sequence ID" value="NZ_CP010835.1"/>
</dbReference>
<gene>
    <name evidence="1" type="ORF">TQ32_06255</name>
</gene>
<reference evidence="2" key="1">
    <citation type="submission" date="2015-02" db="EMBL/GenBank/DDBJ databases">
        <title>Pyrococcus kukulkanii sp. nov., a novel hyperthermophilic archaeon isolated from a deep-sea hydrothermal vent at the Guaymas Basin.</title>
        <authorList>
            <person name="Oger P.M."/>
            <person name="Callac N."/>
            <person name="Jebbar M."/>
            <person name="Godfroy A."/>
        </authorList>
    </citation>
    <scope>NUCLEOTIDE SEQUENCE [LARGE SCALE GENOMIC DNA]</scope>
    <source>
        <strain evidence="2">NCB100</strain>
    </source>
</reference>
<protein>
    <submittedName>
        <fullName evidence="1">Uncharacterized protein</fullName>
    </submittedName>
</protein>
<reference evidence="1 2" key="2">
    <citation type="journal article" date="2016" name="Int. J. Syst. Evol. Microbiol.">
        <title>Pyrococcus kukulkanii sp. nov., a hyperthermophilic, piezophilic archaeon isolated from a deep-sea hydrothermal vent.</title>
        <authorList>
            <person name="Callac N."/>
            <person name="Oger P."/>
            <person name="Lesongeur F."/>
            <person name="Rattray J.E."/>
            <person name="Vannier P."/>
            <person name="Michoud G."/>
            <person name="Beauverger M."/>
            <person name="Gayet N."/>
            <person name="Rouxel O."/>
            <person name="Jebbar M."/>
            <person name="Godfroy A."/>
        </authorList>
    </citation>
    <scope>NUCLEOTIDE SEQUENCE [LARGE SCALE GENOMIC DNA]</scope>
    <source>
        <strain evidence="1 2">NCB100</strain>
    </source>
</reference>
<dbReference type="Proteomes" id="UP000070587">
    <property type="component" value="Chromosome"/>
</dbReference>
<dbReference type="EMBL" id="CP010835">
    <property type="protein sequence ID" value="AMM54122.1"/>
    <property type="molecule type" value="Genomic_DNA"/>
</dbReference>
<dbReference type="STRING" id="1609559.TQ32_06255"/>
<evidence type="ECO:0000313" key="2">
    <source>
        <dbReference type="Proteomes" id="UP000070587"/>
    </source>
</evidence>
<accession>A0A127B9U0</accession>
<organism evidence="1 2">
    <name type="scientific">Pyrococcus kukulkanii</name>
    <dbReference type="NCBI Taxonomy" id="1609559"/>
    <lineage>
        <taxon>Archaea</taxon>
        <taxon>Methanobacteriati</taxon>
        <taxon>Methanobacteriota</taxon>
        <taxon>Thermococci</taxon>
        <taxon>Thermococcales</taxon>
        <taxon>Thermococcaceae</taxon>
        <taxon>Pyrococcus</taxon>
    </lineage>
</organism>
<dbReference type="OrthoDB" id="85282at2157"/>